<feature type="transmembrane region" description="Helical" evidence="7">
    <location>
        <begin position="304"/>
        <end position="324"/>
    </location>
</feature>
<sequence>MANIALPTIQKALGYDEGSLQWVLTAYSLTFGGFLMAGGRLGDIFGHRNVLLFGMTLFNIATLVCALVNDNIGFVVGRAFQGVAAAFTIPSAQSLVAVSFEDPAARVKAFGAWGACGSSGFVFGPILGGVFTSLVSWEWIFWISLIVEGALEIAAIALLLTNNLLGAVAADSNKWSNLHIRLDALGTFFSVSGLILLVYGRTNGNVHGWDKADVIATLVVAVTLLAIFVFVEFKVSPDLILPRYLWDDRIKVLGCAVAALTYAMFLNVGGAVLGVAVLTVISDSVASNNGGRSNLQANLEGYRAGYYAAIAMIAIGLILSVVFAHKKGQQQEQQPQRQGRKQEGDEQESEDDKKKAEKEETLVAGTETASATVGEETESKTKGRNMAAGSSEEENDAVRSSSVSGKMFN</sequence>
<feature type="compositionally biased region" description="Basic and acidic residues" evidence="6">
    <location>
        <begin position="351"/>
        <end position="361"/>
    </location>
</feature>
<dbReference type="InterPro" id="IPR036259">
    <property type="entry name" value="MFS_trans_sf"/>
</dbReference>
<accession>A0A1E3BK15</accession>
<dbReference type="AlphaFoldDB" id="A0A1E3BK15"/>
<keyword evidence="5 7" id="KW-0472">Membrane</keyword>
<evidence type="ECO:0000256" key="7">
    <source>
        <dbReference type="SAM" id="Phobius"/>
    </source>
</evidence>
<dbReference type="SUPFAM" id="SSF103473">
    <property type="entry name" value="MFS general substrate transporter"/>
    <property type="match status" value="1"/>
</dbReference>
<evidence type="ECO:0000256" key="3">
    <source>
        <dbReference type="ARBA" id="ARBA00022692"/>
    </source>
</evidence>
<feature type="transmembrane region" description="Helical" evidence="7">
    <location>
        <begin position="20"/>
        <end position="38"/>
    </location>
</feature>
<dbReference type="Proteomes" id="UP000094569">
    <property type="component" value="Unassembled WGS sequence"/>
</dbReference>
<evidence type="ECO:0000256" key="1">
    <source>
        <dbReference type="ARBA" id="ARBA00004141"/>
    </source>
</evidence>
<name>A0A1E3BK15_ASPCR</name>
<evidence type="ECO:0000256" key="5">
    <source>
        <dbReference type="ARBA" id="ARBA00023136"/>
    </source>
</evidence>
<dbReference type="GO" id="GO:0022857">
    <property type="term" value="F:transmembrane transporter activity"/>
    <property type="evidence" value="ECO:0007669"/>
    <property type="project" value="InterPro"/>
</dbReference>
<feature type="transmembrane region" description="Helical" evidence="7">
    <location>
        <begin position="252"/>
        <end position="281"/>
    </location>
</feature>
<keyword evidence="3 7" id="KW-0812">Transmembrane</keyword>
<dbReference type="OrthoDB" id="440755at2759"/>
<feature type="transmembrane region" description="Helical" evidence="7">
    <location>
        <begin position="212"/>
        <end position="231"/>
    </location>
</feature>
<keyword evidence="4 7" id="KW-1133">Transmembrane helix</keyword>
<feature type="transmembrane region" description="Helical" evidence="7">
    <location>
        <begin position="110"/>
        <end position="133"/>
    </location>
</feature>
<feature type="region of interest" description="Disordered" evidence="6">
    <location>
        <begin position="329"/>
        <end position="409"/>
    </location>
</feature>
<evidence type="ECO:0000259" key="8">
    <source>
        <dbReference type="PROSITE" id="PS50850"/>
    </source>
</evidence>
<dbReference type="PROSITE" id="PS50850">
    <property type="entry name" value="MFS"/>
    <property type="match status" value="1"/>
</dbReference>
<feature type="transmembrane region" description="Helical" evidence="7">
    <location>
        <begin position="50"/>
        <end position="69"/>
    </location>
</feature>
<evidence type="ECO:0000256" key="2">
    <source>
        <dbReference type="ARBA" id="ARBA00022448"/>
    </source>
</evidence>
<dbReference type="CDD" id="cd17321">
    <property type="entry name" value="MFS_MMR_MDR_like"/>
    <property type="match status" value="1"/>
</dbReference>
<feature type="transmembrane region" description="Helical" evidence="7">
    <location>
        <begin position="182"/>
        <end position="200"/>
    </location>
</feature>
<dbReference type="Pfam" id="PF07690">
    <property type="entry name" value="MFS_1"/>
    <property type="match status" value="1"/>
</dbReference>
<organism evidence="9 10">
    <name type="scientific">Aspergillus cristatus</name>
    <name type="common">Chinese Fuzhuan brick tea-fermentation fungus</name>
    <name type="synonym">Eurotium cristatum</name>
    <dbReference type="NCBI Taxonomy" id="573508"/>
    <lineage>
        <taxon>Eukaryota</taxon>
        <taxon>Fungi</taxon>
        <taxon>Dikarya</taxon>
        <taxon>Ascomycota</taxon>
        <taxon>Pezizomycotina</taxon>
        <taxon>Eurotiomycetes</taxon>
        <taxon>Eurotiomycetidae</taxon>
        <taxon>Eurotiales</taxon>
        <taxon>Aspergillaceae</taxon>
        <taxon>Aspergillus</taxon>
        <taxon>Aspergillus subgen. Aspergillus</taxon>
    </lineage>
</organism>
<gene>
    <name evidence="9" type="ORF">SI65_03759</name>
</gene>
<evidence type="ECO:0000313" key="9">
    <source>
        <dbReference type="EMBL" id="ODM20706.1"/>
    </source>
</evidence>
<feature type="transmembrane region" description="Helical" evidence="7">
    <location>
        <begin position="139"/>
        <end position="161"/>
    </location>
</feature>
<dbReference type="VEuPathDB" id="FungiDB:SI65_03759"/>
<dbReference type="PANTHER" id="PTHR42718">
    <property type="entry name" value="MAJOR FACILITATOR SUPERFAMILY MULTIDRUG TRANSPORTER MFSC"/>
    <property type="match status" value="1"/>
</dbReference>
<keyword evidence="10" id="KW-1185">Reference proteome</keyword>
<keyword evidence="2" id="KW-0813">Transport</keyword>
<dbReference type="EMBL" id="JXNT01000003">
    <property type="protein sequence ID" value="ODM20706.1"/>
    <property type="molecule type" value="Genomic_DNA"/>
</dbReference>
<proteinExistence type="predicted"/>
<dbReference type="PANTHER" id="PTHR42718:SF9">
    <property type="entry name" value="MAJOR FACILITATOR SUPERFAMILY MULTIDRUG TRANSPORTER MFSC"/>
    <property type="match status" value="1"/>
</dbReference>
<dbReference type="InterPro" id="IPR011701">
    <property type="entry name" value="MFS"/>
</dbReference>
<comment type="subcellular location">
    <subcellularLocation>
        <location evidence="1">Membrane</location>
        <topology evidence="1">Multi-pass membrane protein</topology>
    </subcellularLocation>
</comment>
<evidence type="ECO:0000256" key="4">
    <source>
        <dbReference type="ARBA" id="ARBA00022989"/>
    </source>
</evidence>
<feature type="compositionally biased region" description="Polar residues" evidence="6">
    <location>
        <begin position="398"/>
        <end position="409"/>
    </location>
</feature>
<evidence type="ECO:0000256" key="6">
    <source>
        <dbReference type="SAM" id="MobiDB-lite"/>
    </source>
</evidence>
<dbReference type="InterPro" id="IPR020846">
    <property type="entry name" value="MFS_dom"/>
</dbReference>
<comment type="caution">
    <text evidence="9">The sequence shown here is derived from an EMBL/GenBank/DDBJ whole genome shotgun (WGS) entry which is preliminary data.</text>
</comment>
<evidence type="ECO:0000313" key="10">
    <source>
        <dbReference type="Proteomes" id="UP000094569"/>
    </source>
</evidence>
<dbReference type="GO" id="GO:0016020">
    <property type="term" value="C:membrane"/>
    <property type="evidence" value="ECO:0007669"/>
    <property type="project" value="UniProtKB-SubCell"/>
</dbReference>
<protein>
    <recommendedName>
        <fullName evidence="8">Major facilitator superfamily (MFS) profile domain-containing protein</fullName>
    </recommendedName>
</protein>
<feature type="domain" description="Major facilitator superfamily (MFS) profile" evidence="8">
    <location>
        <begin position="1"/>
        <end position="409"/>
    </location>
</feature>
<dbReference type="STRING" id="573508.A0A1E3BK15"/>
<reference evidence="9 10" key="1">
    <citation type="journal article" date="2016" name="BMC Genomics">
        <title>Comparative genomic and transcriptomic analyses of the Fuzhuan brick tea-fermentation fungus Aspergillus cristatus.</title>
        <authorList>
            <person name="Ge Y."/>
            <person name="Wang Y."/>
            <person name="Liu Y."/>
            <person name="Tan Y."/>
            <person name="Ren X."/>
            <person name="Zhang X."/>
            <person name="Hyde K.D."/>
            <person name="Liu Y."/>
            <person name="Liu Z."/>
        </authorList>
    </citation>
    <scope>NUCLEOTIDE SEQUENCE [LARGE SCALE GENOMIC DNA]</scope>
    <source>
        <strain evidence="9 10">GZAAS20.1005</strain>
    </source>
</reference>
<feature type="transmembrane region" description="Helical" evidence="7">
    <location>
        <begin position="75"/>
        <end position="98"/>
    </location>
</feature>
<dbReference type="Gene3D" id="1.20.1720.10">
    <property type="entry name" value="Multidrug resistance protein D"/>
    <property type="match status" value="1"/>
</dbReference>